<proteinExistence type="predicted"/>
<sequence>MKAEVLLADLSQALIRLTDALTVRPDHDVIRAGCIQYFEFTFELAWKSIKAFAEEEGLNPGGSPRSCLKSAFTLGWIDEEIAWLEMLDARNRMSHTYNASDAMAIYERLPEFVGPLENLVDHLKDLGNQG</sequence>
<accession>A0A450UT53</accession>
<dbReference type="EMBL" id="CAADFI010000089">
    <property type="protein sequence ID" value="VFJ96269.1"/>
    <property type="molecule type" value="Genomic_DNA"/>
</dbReference>
<dbReference type="AlphaFoldDB" id="A0A450UT53"/>
<gene>
    <name evidence="1" type="ORF">BECKH772A_GA0070896_100907</name>
    <name evidence="2" type="ORF">BECKH772B_GA0070898_100897</name>
    <name evidence="3" type="ORF">BECKH772C_GA0070978_100897</name>
</gene>
<keyword evidence="1" id="KW-0808">Transferase</keyword>
<reference evidence="1" key="1">
    <citation type="submission" date="2019-02" db="EMBL/GenBank/DDBJ databases">
        <authorList>
            <person name="Gruber-Vodicka R. H."/>
            <person name="Seah K. B. B."/>
        </authorList>
    </citation>
    <scope>NUCLEOTIDE SEQUENCE</scope>
    <source>
        <strain evidence="3">BECK_SA2B12</strain>
        <strain evidence="1">BECK_SA2B15</strain>
        <strain evidence="2">BECK_SA2B20</strain>
    </source>
</reference>
<dbReference type="GO" id="GO:0016740">
    <property type="term" value="F:transferase activity"/>
    <property type="evidence" value="ECO:0007669"/>
    <property type="project" value="UniProtKB-KW"/>
</dbReference>
<name>A0A450UT53_9GAMM</name>
<dbReference type="Gene3D" id="1.20.120.330">
    <property type="entry name" value="Nucleotidyltransferases domain 2"/>
    <property type="match status" value="1"/>
</dbReference>
<dbReference type="NCBIfam" id="TIGR01987">
    <property type="entry name" value="HI0074"/>
    <property type="match status" value="1"/>
</dbReference>
<dbReference type="EMBL" id="CAADFJ010000089">
    <property type="protein sequence ID" value="VFK02391.1"/>
    <property type="molecule type" value="Genomic_DNA"/>
</dbReference>
<protein>
    <submittedName>
        <fullName evidence="1">Nucleotidyltransferase substrate binding protein, HI0074 family</fullName>
    </submittedName>
</protein>
<organism evidence="1">
    <name type="scientific">Candidatus Kentrum eta</name>
    <dbReference type="NCBI Taxonomy" id="2126337"/>
    <lineage>
        <taxon>Bacteria</taxon>
        <taxon>Pseudomonadati</taxon>
        <taxon>Pseudomonadota</taxon>
        <taxon>Gammaproteobacteria</taxon>
        <taxon>Candidatus Kentrum</taxon>
    </lineage>
</organism>
<evidence type="ECO:0000313" key="2">
    <source>
        <dbReference type="EMBL" id="VFJ96269.1"/>
    </source>
</evidence>
<dbReference type="InterPro" id="IPR010235">
    <property type="entry name" value="HepT"/>
</dbReference>
<evidence type="ECO:0000313" key="3">
    <source>
        <dbReference type="EMBL" id="VFK02391.1"/>
    </source>
</evidence>
<evidence type="ECO:0000313" key="1">
    <source>
        <dbReference type="EMBL" id="VFJ95636.1"/>
    </source>
</evidence>
<dbReference type="SUPFAM" id="SSF81593">
    <property type="entry name" value="Nucleotidyltransferase substrate binding subunit/domain"/>
    <property type="match status" value="1"/>
</dbReference>
<dbReference type="EMBL" id="CAADFG010000090">
    <property type="protein sequence ID" value="VFJ95636.1"/>
    <property type="molecule type" value="Genomic_DNA"/>
</dbReference>
<dbReference type="Pfam" id="PF08780">
    <property type="entry name" value="NTase_sub_bind"/>
    <property type="match status" value="1"/>
</dbReference>